<keyword evidence="6" id="KW-0325">Glycoprotein</keyword>
<keyword evidence="3" id="KW-0645">Protease</keyword>
<evidence type="ECO:0008006" key="10">
    <source>
        <dbReference type="Google" id="ProtNLM"/>
    </source>
</evidence>
<feature type="chain" id="PRO_5003885368" description="Alpha/beta-hydrolase" evidence="7">
    <location>
        <begin position="22"/>
        <end position="475"/>
    </location>
</feature>
<dbReference type="PRINTS" id="PR00724">
    <property type="entry name" value="CRBOXYPTASEC"/>
</dbReference>
<evidence type="ECO:0000256" key="3">
    <source>
        <dbReference type="ARBA" id="ARBA00022670"/>
    </source>
</evidence>
<dbReference type="Proteomes" id="UP000008370">
    <property type="component" value="Unassembled WGS sequence"/>
</dbReference>
<organism evidence="8 9">
    <name type="scientific">Phanerochaete carnosa (strain HHB-10118-sp)</name>
    <name type="common">White-rot fungus</name>
    <name type="synonym">Peniophora carnosa</name>
    <dbReference type="NCBI Taxonomy" id="650164"/>
    <lineage>
        <taxon>Eukaryota</taxon>
        <taxon>Fungi</taxon>
        <taxon>Dikarya</taxon>
        <taxon>Basidiomycota</taxon>
        <taxon>Agaricomycotina</taxon>
        <taxon>Agaricomycetes</taxon>
        <taxon>Polyporales</taxon>
        <taxon>Phanerochaetaceae</taxon>
        <taxon>Phanerochaete</taxon>
    </lineage>
</organism>
<evidence type="ECO:0000256" key="1">
    <source>
        <dbReference type="ARBA" id="ARBA00009431"/>
    </source>
</evidence>
<keyword evidence="2" id="KW-0121">Carboxypeptidase</keyword>
<gene>
    <name evidence="8" type="ORF">PHACADRAFT_197351</name>
</gene>
<dbReference type="Gene3D" id="3.40.50.1820">
    <property type="entry name" value="alpha/beta hydrolase"/>
    <property type="match status" value="1"/>
</dbReference>
<evidence type="ECO:0000256" key="2">
    <source>
        <dbReference type="ARBA" id="ARBA00022645"/>
    </source>
</evidence>
<keyword evidence="4 7" id="KW-0732">Signal</keyword>
<dbReference type="SUPFAM" id="SSF53474">
    <property type="entry name" value="alpha/beta-Hydrolases"/>
    <property type="match status" value="1"/>
</dbReference>
<dbReference type="OrthoDB" id="443318at2759"/>
<keyword evidence="9" id="KW-1185">Reference proteome</keyword>
<evidence type="ECO:0000256" key="6">
    <source>
        <dbReference type="ARBA" id="ARBA00023180"/>
    </source>
</evidence>
<dbReference type="InParanoid" id="K5W6Z6"/>
<feature type="signal peptide" evidence="7">
    <location>
        <begin position="1"/>
        <end position="21"/>
    </location>
</feature>
<keyword evidence="5" id="KW-0378">Hydrolase</keyword>
<dbReference type="PANTHER" id="PTHR11802:SF3">
    <property type="entry name" value="RETINOID-INDUCIBLE SERINE CARBOXYPEPTIDASE"/>
    <property type="match status" value="1"/>
</dbReference>
<proteinExistence type="inferred from homology"/>
<dbReference type="PANTHER" id="PTHR11802">
    <property type="entry name" value="SERINE PROTEASE FAMILY S10 SERINE CARBOXYPEPTIDASE"/>
    <property type="match status" value="1"/>
</dbReference>
<evidence type="ECO:0000256" key="5">
    <source>
        <dbReference type="ARBA" id="ARBA00022801"/>
    </source>
</evidence>
<dbReference type="AlphaFoldDB" id="K5W6Z6"/>
<evidence type="ECO:0000313" key="9">
    <source>
        <dbReference type="Proteomes" id="UP000008370"/>
    </source>
</evidence>
<dbReference type="Gene3D" id="1.10.287.410">
    <property type="match status" value="1"/>
</dbReference>
<protein>
    <recommendedName>
        <fullName evidence="10">Alpha/beta-hydrolase</fullName>
    </recommendedName>
</protein>
<dbReference type="GO" id="GO:0004185">
    <property type="term" value="F:serine-type carboxypeptidase activity"/>
    <property type="evidence" value="ECO:0007669"/>
    <property type="project" value="InterPro"/>
</dbReference>
<dbReference type="GO" id="GO:0006508">
    <property type="term" value="P:proteolysis"/>
    <property type="evidence" value="ECO:0007669"/>
    <property type="project" value="UniProtKB-KW"/>
</dbReference>
<name>K5W6Z6_PHACS</name>
<dbReference type="HOGENOM" id="CLU_008523_10_0_1"/>
<dbReference type="InterPro" id="IPR029058">
    <property type="entry name" value="AB_hydrolase_fold"/>
</dbReference>
<dbReference type="KEGG" id="pco:PHACADRAFT_197351"/>
<evidence type="ECO:0000256" key="7">
    <source>
        <dbReference type="SAM" id="SignalP"/>
    </source>
</evidence>
<accession>K5W6Z6</accession>
<dbReference type="RefSeq" id="XP_007397592.1">
    <property type="nucleotide sequence ID" value="XM_007397530.1"/>
</dbReference>
<dbReference type="Pfam" id="PF00450">
    <property type="entry name" value="Peptidase_S10"/>
    <property type="match status" value="1"/>
</dbReference>
<dbReference type="InterPro" id="IPR001563">
    <property type="entry name" value="Peptidase_S10"/>
</dbReference>
<sequence>MFTFLVLITTTAVLVLHRSWASLLFIGNISYAHELEPFFHLVKTHDDLCIGGTSHSGYIGLEEDSEDKPKRSFFWYFEAQNNHEDAPVILTIGGGPGSSGMANPLFGQSHCKVTENKTTVANPNAWSENYNLVALDHPIGVGFSYGTQVNNSRAAAYDAYDFLIKFFHLFPKLANNKLVLAGGSYGGTYIPHIATVIREQNAALAAGGGVPGATHLNLEAMMVSNPMSDLLTHKRWALQQRCYYTDFYNTSTCNAAFERLPFCLESIQMAYMNDTVENRALAMAVCEDVYPDRVPGRSLENVNLRCDGTLENCTPETTWASDFMNLPATKATLGVPEHLNFSFVSRQVHKEFVAEGDMVQQAYLLYEDLLRAGYRLLHYIGKLDANCAWPGVLSMLRLVRSQYQSAFLAAPDLPWTSEDATVRAIGPGAGNFTYVLMGSAGHFVTDDQPVLVKKILYHWVENVPFEVEQDQSGAS</sequence>
<comment type="similarity">
    <text evidence="1">Belongs to the peptidase S10 family.</text>
</comment>
<reference evidence="8 9" key="1">
    <citation type="journal article" date="2012" name="BMC Genomics">
        <title>Comparative genomics of the white-rot fungi, Phanerochaete carnosa and P. chrysosporium, to elucidate the genetic basis of the distinct wood types they colonize.</title>
        <authorList>
            <person name="Suzuki H."/>
            <person name="MacDonald J."/>
            <person name="Syed K."/>
            <person name="Salamov A."/>
            <person name="Hori C."/>
            <person name="Aerts A."/>
            <person name="Henrissat B."/>
            <person name="Wiebenga A."/>
            <person name="vanKuyk P.A."/>
            <person name="Barry K."/>
            <person name="Lindquist E."/>
            <person name="LaButti K."/>
            <person name="Lapidus A."/>
            <person name="Lucas S."/>
            <person name="Coutinho P."/>
            <person name="Gong Y."/>
            <person name="Samejima M."/>
            <person name="Mahadevan R."/>
            <person name="Abou-Zaid M."/>
            <person name="de Vries R.P."/>
            <person name="Igarashi K."/>
            <person name="Yadav J.S."/>
            <person name="Grigoriev I.V."/>
            <person name="Master E.R."/>
        </authorList>
    </citation>
    <scope>NUCLEOTIDE SEQUENCE [LARGE SCALE GENOMIC DNA]</scope>
    <source>
        <strain evidence="8 9">HHB-10118-sp</strain>
    </source>
</reference>
<evidence type="ECO:0000313" key="8">
    <source>
        <dbReference type="EMBL" id="EKM54920.1"/>
    </source>
</evidence>
<dbReference type="EMBL" id="JH930473">
    <property type="protein sequence ID" value="EKM54920.1"/>
    <property type="molecule type" value="Genomic_DNA"/>
</dbReference>
<dbReference type="GeneID" id="18911218"/>
<evidence type="ECO:0000256" key="4">
    <source>
        <dbReference type="ARBA" id="ARBA00022729"/>
    </source>
</evidence>